<gene>
    <name evidence="1" type="ORF">MCOS_LOCUS2767</name>
</gene>
<accession>A0A3P6GS33</accession>
<dbReference type="AlphaFoldDB" id="A0A3P6GS33"/>
<name>A0A3P6GS33_MESCO</name>
<proteinExistence type="predicted"/>
<protein>
    <submittedName>
        <fullName evidence="1">Uncharacterized protein</fullName>
    </submittedName>
</protein>
<sequence length="78" mass="8772">MRRNAPGLSDWKKQISATVDSVPPMTPQQQQQLAAGFLDTPQLHAHHGTIMDALWSLRDNLLKDSLNIRTRVLGIEEL</sequence>
<dbReference type="STRING" id="53468.A0A3P6GS33"/>
<organism evidence="1 2">
    <name type="scientific">Mesocestoides corti</name>
    <name type="common">Flatworm</name>
    <dbReference type="NCBI Taxonomy" id="53468"/>
    <lineage>
        <taxon>Eukaryota</taxon>
        <taxon>Metazoa</taxon>
        <taxon>Spiralia</taxon>
        <taxon>Lophotrochozoa</taxon>
        <taxon>Platyhelminthes</taxon>
        <taxon>Cestoda</taxon>
        <taxon>Eucestoda</taxon>
        <taxon>Cyclophyllidea</taxon>
        <taxon>Mesocestoididae</taxon>
        <taxon>Mesocestoides</taxon>
    </lineage>
</organism>
<keyword evidence="2" id="KW-1185">Reference proteome</keyword>
<evidence type="ECO:0000313" key="2">
    <source>
        <dbReference type="Proteomes" id="UP000267029"/>
    </source>
</evidence>
<dbReference type="OrthoDB" id="10009055at2759"/>
<evidence type="ECO:0000313" key="1">
    <source>
        <dbReference type="EMBL" id="VDD76764.1"/>
    </source>
</evidence>
<reference evidence="1 2" key="1">
    <citation type="submission" date="2018-10" db="EMBL/GenBank/DDBJ databases">
        <authorList>
            <consortium name="Pathogen Informatics"/>
        </authorList>
    </citation>
    <scope>NUCLEOTIDE SEQUENCE [LARGE SCALE GENOMIC DNA]</scope>
</reference>
<dbReference type="Proteomes" id="UP000267029">
    <property type="component" value="Unassembled WGS sequence"/>
</dbReference>
<dbReference type="EMBL" id="UXSR01000500">
    <property type="protein sequence ID" value="VDD76764.1"/>
    <property type="molecule type" value="Genomic_DNA"/>
</dbReference>